<dbReference type="Proteomes" id="UP000245771">
    <property type="component" value="Unassembled WGS sequence"/>
</dbReference>
<dbReference type="InParanoid" id="A0A316V9B5"/>
<feature type="compositionally biased region" description="Low complexity" evidence="7">
    <location>
        <begin position="1"/>
        <end position="13"/>
    </location>
</feature>
<name>A0A316V9B5_9BASI</name>
<proteinExistence type="inferred from homology"/>
<evidence type="ECO:0000256" key="5">
    <source>
        <dbReference type="ARBA" id="ARBA00038392"/>
    </source>
</evidence>
<dbReference type="GO" id="GO:0046982">
    <property type="term" value="F:protein heterodimerization activity"/>
    <property type="evidence" value="ECO:0007669"/>
    <property type="project" value="InterPro"/>
</dbReference>
<sequence>MPPQPSASGSGQPKRPRGEGNRRGRGGGSGAGGPGRATAAAAGSGGAGGGRRGMGAAGAAGGIGQGRRGPFVYKNEFRKDIEGLMYAFGDAEHSDPDSIALMEDMTVSFLVDLIKRARPSPVQLSVPSNPARVQMIAQADAQQRQWQNEQRLVDHEAERAAAGTSATAIAKAQKRVAAANAEHERRRAHEMMTRTNVHPFVGRTRMTVEDIKFACRKDAKLTSRIEELIYLDKEIQAARKVFDVPADEAIQQENANSAAVQADINAAQQSGSK</sequence>
<accession>A0A316V9B5</accession>
<feature type="compositionally biased region" description="Gly residues" evidence="7">
    <location>
        <begin position="43"/>
        <end position="67"/>
    </location>
</feature>
<gene>
    <name evidence="8" type="ORF">FA14DRAFT_173901</name>
</gene>
<dbReference type="PANTHER" id="PTHR11380:SF5">
    <property type="entry name" value="TRANSCRIPTION INITIATION FACTOR TFIID SUBUNIT 13"/>
    <property type="match status" value="1"/>
</dbReference>
<keyword evidence="4" id="KW-0539">Nucleus</keyword>
<keyword evidence="9" id="KW-1185">Reference proteome</keyword>
<evidence type="ECO:0000313" key="9">
    <source>
        <dbReference type="Proteomes" id="UP000245771"/>
    </source>
</evidence>
<dbReference type="GO" id="GO:0051123">
    <property type="term" value="P:RNA polymerase II preinitiation complex assembly"/>
    <property type="evidence" value="ECO:0007669"/>
    <property type="project" value="TreeGrafter"/>
</dbReference>
<dbReference type="InterPro" id="IPR003195">
    <property type="entry name" value="TFIID_TAF13"/>
</dbReference>
<comment type="similarity">
    <text evidence="5">Belongs to the TAF13 family.</text>
</comment>
<organism evidence="8 9">
    <name type="scientific">Meira miltonrushii</name>
    <dbReference type="NCBI Taxonomy" id="1280837"/>
    <lineage>
        <taxon>Eukaryota</taxon>
        <taxon>Fungi</taxon>
        <taxon>Dikarya</taxon>
        <taxon>Basidiomycota</taxon>
        <taxon>Ustilaginomycotina</taxon>
        <taxon>Exobasidiomycetes</taxon>
        <taxon>Exobasidiales</taxon>
        <taxon>Brachybasidiaceae</taxon>
        <taxon>Meira</taxon>
    </lineage>
</organism>
<evidence type="ECO:0000256" key="6">
    <source>
        <dbReference type="ARBA" id="ARBA00040136"/>
    </source>
</evidence>
<dbReference type="FunCoup" id="A0A316V9B5">
    <property type="interactions" value="75"/>
</dbReference>
<evidence type="ECO:0000256" key="1">
    <source>
        <dbReference type="ARBA" id="ARBA00004123"/>
    </source>
</evidence>
<dbReference type="EMBL" id="KZ819604">
    <property type="protein sequence ID" value="PWN34199.1"/>
    <property type="molecule type" value="Genomic_DNA"/>
</dbReference>
<dbReference type="SUPFAM" id="SSF47113">
    <property type="entry name" value="Histone-fold"/>
    <property type="match status" value="1"/>
</dbReference>
<dbReference type="Gene3D" id="1.10.20.10">
    <property type="entry name" value="Histone, subunit A"/>
    <property type="match status" value="1"/>
</dbReference>
<comment type="subcellular location">
    <subcellularLocation>
        <location evidence="1">Nucleus</location>
    </subcellularLocation>
</comment>
<dbReference type="AlphaFoldDB" id="A0A316V9B5"/>
<dbReference type="Pfam" id="PF02269">
    <property type="entry name" value="TFIID-18kDa"/>
    <property type="match status" value="1"/>
</dbReference>
<evidence type="ECO:0000313" key="8">
    <source>
        <dbReference type="EMBL" id="PWN34199.1"/>
    </source>
</evidence>
<evidence type="ECO:0000256" key="4">
    <source>
        <dbReference type="ARBA" id="ARBA00023242"/>
    </source>
</evidence>
<keyword evidence="3" id="KW-0804">Transcription</keyword>
<feature type="region of interest" description="Disordered" evidence="7">
    <location>
        <begin position="1"/>
        <end position="69"/>
    </location>
</feature>
<keyword evidence="2" id="KW-0805">Transcription regulation</keyword>
<feature type="compositionally biased region" description="Gly residues" evidence="7">
    <location>
        <begin position="26"/>
        <end position="35"/>
    </location>
</feature>
<protein>
    <recommendedName>
        <fullName evidence="6">Transcription initiation factor TFIID subunit 13</fullName>
    </recommendedName>
</protein>
<dbReference type="InterPro" id="IPR009072">
    <property type="entry name" value="Histone-fold"/>
</dbReference>
<dbReference type="OrthoDB" id="10266074at2759"/>
<dbReference type="RefSeq" id="XP_025354501.1">
    <property type="nucleotide sequence ID" value="XM_025500507.1"/>
</dbReference>
<dbReference type="PANTHER" id="PTHR11380">
    <property type="entry name" value="TRANSCRIPTION INITIATION FACTOR TFIID/SUPT3-RELATED"/>
    <property type="match status" value="1"/>
</dbReference>
<evidence type="ECO:0000256" key="2">
    <source>
        <dbReference type="ARBA" id="ARBA00023015"/>
    </source>
</evidence>
<evidence type="ECO:0000256" key="3">
    <source>
        <dbReference type="ARBA" id="ARBA00023163"/>
    </source>
</evidence>
<reference evidence="8 9" key="1">
    <citation type="journal article" date="2018" name="Mol. Biol. Evol.">
        <title>Broad Genomic Sampling Reveals a Smut Pathogenic Ancestry of the Fungal Clade Ustilaginomycotina.</title>
        <authorList>
            <person name="Kijpornyongpan T."/>
            <person name="Mondo S.J."/>
            <person name="Barry K."/>
            <person name="Sandor L."/>
            <person name="Lee J."/>
            <person name="Lipzen A."/>
            <person name="Pangilinan J."/>
            <person name="LaButti K."/>
            <person name="Hainaut M."/>
            <person name="Henrissat B."/>
            <person name="Grigoriev I.V."/>
            <person name="Spatafora J.W."/>
            <person name="Aime M.C."/>
        </authorList>
    </citation>
    <scope>NUCLEOTIDE SEQUENCE [LARGE SCALE GENOMIC DNA]</scope>
    <source>
        <strain evidence="8 9">MCA 3882</strain>
    </source>
</reference>
<dbReference type="STRING" id="1280837.A0A316V9B5"/>
<evidence type="ECO:0000256" key="7">
    <source>
        <dbReference type="SAM" id="MobiDB-lite"/>
    </source>
</evidence>
<dbReference type="GO" id="GO:0005669">
    <property type="term" value="C:transcription factor TFIID complex"/>
    <property type="evidence" value="ECO:0007669"/>
    <property type="project" value="TreeGrafter"/>
</dbReference>
<dbReference type="GeneID" id="37022288"/>